<accession>A0A1L1PCN3</accession>
<evidence type="ECO:0000259" key="9">
    <source>
        <dbReference type="PROSITE" id="PS50110"/>
    </source>
</evidence>
<dbReference type="GO" id="GO:0009927">
    <property type="term" value="F:histidine phosphotransfer kinase activity"/>
    <property type="evidence" value="ECO:0007669"/>
    <property type="project" value="TreeGrafter"/>
</dbReference>
<dbReference type="Pfam" id="PF00512">
    <property type="entry name" value="HisKA"/>
    <property type="match status" value="1"/>
</dbReference>
<dbReference type="EC" id="2.7.13.3" evidence="2"/>
<feature type="modified residue" description="4-aspartylphosphate" evidence="6">
    <location>
        <position position="508"/>
    </location>
</feature>
<dbReference type="FunFam" id="3.30.565.10:FF:000049">
    <property type="entry name" value="Two-component sensor histidine kinase"/>
    <property type="match status" value="1"/>
</dbReference>
<evidence type="ECO:0000256" key="2">
    <source>
        <dbReference type="ARBA" id="ARBA00012438"/>
    </source>
</evidence>
<comment type="catalytic activity">
    <reaction evidence="1">
        <text>ATP + protein L-histidine = ADP + protein N-phospho-L-histidine.</text>
        <dbReference type="EC" id="2.7.13.3"/>
    </reaction>
</comment>
<dbReference type="PROSITE" id="PS50109">
    <property type="entry name" value="HIS_KIN"/>
    <property type="match status" value="1"/>
</dbReference>
<dbReference type="SUPFAM" id="SSF47384">
    <property type="entry name" value="Homodimeric domain of signal transducing histidine kinase"/>
    <property type="match status" value="1"/>
</dbReference>
<dbReference type="AlphaFoldDB" id="A0A1L1PCN3"/>
<dbReference type="GO" id="GO:0000155">
    <property type="term" value="F:phosphorelay sensor kinase activity"/>
    <property type="evidence" value="ECO:0007669"/>
    <property type="project" value="InterPro"/>
</dbReference>
<dbReference type="InterPro" id="IPR004358">
    <property type="entry name" value="Sig_transdc_His_kin-like_C"/>
</dbReference>
<evidence type="ECO:0000256" key="3">
    <source>
        <dbReference type="ARBA" id="ARBA00022553"/>
    </source>
</evidence>
<evidence type="ECO:0000256" key="1">
    <source>
        <dbReference type="ARBA" id="ARBA00000085"/>
    </source>
</evidence>
<keyword evidence="7" id="KW-0812">Transmembrane</keyword>
<keyword evidence="7" id="KW-1133">Transmembrane helix</keyword>
<feature type="domain" description="Histidine kinase" evidence="8">
    <location>
        <begin position="223"/>
        <end position="436"/>
    </location>
</feature>
<dbReference type="InterPro" id="IPR005467">
    <property type="entry name" value="His_kinase_dom"/>
</dbReference>
<evidence type="ECO:0000259" key="8">
    <source>
        <dbReference type="PROSITE" id="PS50109"/>
    </source>
</evidence>
<dbReference type="Gene3D" id="3.40.50.2300">
    <property type="match status" value="1"/>
</dbReference>
<feature type="transmembrane region" description="Helical" evidence="7">
    <location>
        <begin position="111"/>
        <end position="130"/>
    </location>
</feature>
<gene>
    <name evidence="10" type="ORF">BN948_02153</name>
</gene>
<evidence type="ECO:0000313" key="11">
    <source>
        <dbReference type="Proteomes" id="UP000028878"/>
    </source>
</evidence>
<dbReference type="SUPFAM" id="SSF52172">
    <property type="entry name" value="CheY-like"/>
    <property type="match status" value="1"/>
</dbReference>
<keyword evidence="5 10" id="KW-0418">Kinase</keyword>
<reference evidence="11" key="1">
    <citation type="submission" date="2014-11" db="EMBL/GenBank/DDBJ databases">
        <title>Draft genome sequence of Hydrogenophaga intermedia S1.</title>
        <authorList>
            <person name="Gan H.M."/>
            <person name="Chew T.H."/>
            <person name="Stolz A."/>
        </authorList>
    </citation>
    <scope>NUCLEOTIDE SEQUENCE [LARGE SCALE GENOMIC DNA]</scope>
    <source>
        <strain evidence="11">S1</strain>
    </source>
</reference>
<dbReference type="SMART" id="SM00448">
    <property type="entry name" value="REC"/>
    <property type="match status" value="1"/>
</dbReference>
<dbReference type="CDD" id="cd00156">
    <property type="entry name" value="REC"/>
    <property type="match status" value="1"/>
</dbReference>
<dbReference type="EMBL" id="CCAE010000014">
    <property type="protein sequence ID" value="CDN87728.1"/>
    <property type="molecule type" value="Genomic_DNA"/>
</dbReference>
<evidence type="ECO:0000256" key="7">
    <source>
        <dbReference type="SAM" id="Phobius"/>
    </source>
</evidence>
<dbReference type="SUPFAM" id="SSF55874">
    <property type="entry name" value="ATPase domain of HSP90 chaperone/DNA topoisomerase II/histidine kinase"/>
    <property type="match status" value="1"/>
</dbReference>
<feature type="transmembrane region" description="Helical" evidence="7">
    <location>
        <begin position="161"/>
        <end position="183"/>
    </location>
</feature>
<dbReference type="SMART" id="SM00387">
    <property type="entry name" value="HATPase_c"/>
    <property type="match status" value="1"/>
</dbReference>
<feature type="transmembrane region" description="Helical" evidence="7">
    <location>
        <begin position="82"/>
        <end position="105"/>
    </location>
</feature>
<dbReference type="Proteomes" id="UP000028878">
    <property type="component" value="Unassembled WGS sequence"/>
</dbReference>
<dbReference type="InterPro" id="IPR036097">
    <property type="entry name" value="HisK_dim/P_sf"/>
</dbReference>
<proteinExistence type="predicted"/>
<evidence type="ECO:0000256" key="5">
    <source>
        <dbReference type="ARBA" id="ARBA00022777"/>
    </source>
</evidence>
<dbReference type="Pfam" id="PF02518">
    <property type="entry name" value="HATPase_c"/>
    <property type="match status" value="1"/>
</dbReference>
<sequence length="591" mass="64463">MTPDIPDRIRAEQIKSLYASMPASYLGSVLASVGYLLAAYPVLPTWQWLLWGGLMLSQALWRHLLWRAYQRRQPGVEDTGRWALYALLGSGVSGCFWGLGGWLVFPAEHAGYQLFYLFLIASMGSLSAIASASYLPAFYAFAVPTIVPLGVWMLLQDTSMLRVLGLIGLGYLPVIGAFAHNLSRLVGESFRLRFENLDLLREVIERKEQAEEASREKSMFLAAASHDLRQPLHALALQTHLLEKTELGSAQRKLLGGMRGSIHSMTGLFDALLDMSRLDAGVIPVREGPVALGELFARLEREFRREAEAKRIGLRFRPTDAVVRSDDHLLASLLGNLVSNAIRYTRRGGVLVAARRTRRGVRVEVWDSGCGIAPENQRAIFKAFYQVGNIERDRSKGLGLGLAIVERLTRLLKIPLELRSEPGRGSRFSVRLAAAREKALPERGVNPAATDRLAGAMVIVVDNEAEIRAAMTALLESWGCQVLSASSAAEALSRAAALTRAPDLVLSDYRLGADATGLQLVERLRDEFNEAIPALVVTGDTGAEVLREVLAGDCTILHKPVQPEALQRGVATLLATRVAAAADTADQADGG</sequence>
<feature type="domain" description="Response regulatory" evidence="9">
    <location>
        <begin position="457"/>
        <end position="574"/>
    </location>
</feature>
<evidence type="ECO:0000256" key="4">
    <source>
        <dbReference type="ARBA" id="ARBA00022679"/>
    </source>
</evidence>
<keyword evidence="7" id="KW-0472">Membrane</keyword>
<dbReference type="Gene3D" id="3.30.565.10">
    <property type="entry name" value="Histidine kinase-like ATPase, C-terminal domain"/>
    <property type="match status" value="1"/>
</dbReference>
<dbReference type="PANTHER" id="PTHR43047">
    <property type="entry name" value="TWO-COMPONENT HISTIDINE PROTEIN KINASE"/>
    <property type="match status" value="1"/>
</dbReference>
<evidence type="ECO:0000313" key="10">
    <source>
        <dbReference type="EMBL" id="CDN87728.1"/>
    </source>
</evidence>
<keyword evidence="3 6" id="KW-0597">Phosphoprotein</keyword>
<evidence type="ECO:0000256" key="6">
    <source>
        <dbReference type="PROSITE-ProRule" id="PRU00169"/>
    </source>
</evidence>
<name>A0A1L1PCN3_HYDIT</name>
<dbReference type="InterPro" id="IPR003594">
    <property type="entry name" value="HATPase_dom"/>
</dbReference>
<dbReference type="PANTHER" id="PTHR43047:SF9">
    <property type="entry name" value="HISTIDINE KINASE"/>
    <property type="match status" value="1"/>
</dbReference>
<dbReference type="PRINTS" id="PR00344">
    <property type="entry name" value="BCTRLSENSOR"/>
</dbReference>
<dbReference type="CDD" id="cd00082">
    <property type="entry name" value="HisKA"/>
    <property type="match status" value="1"/>
</dbReference>
<dbReference type="InterPro" id="IPR001789">
    <property type="entry name" value="Sig_transdc_resp-reg_receiver"/>
</dbReference>
<organism evidence="10 11">
    <name type="scientific">Hydrogenophaga intermedia</name>
    <dbReference type="NCBI Taxonomy" id="65786"/>
    <lineage>
        <taxon>Bacteria</taxon>
        <taxon>Pseudomonadati</taxon>
        <taxon>Pseudomonadota</taxon>
        <taxon>Betaproteobacteria</taxon>
        <taxon>Burkholderiales</taxon>
        <taxon>Comamonadaceae</taxon>
        <taxon>Hydrogenophaga</taxon>
    </lineage>
</organism>
<dbReference type="InterPro" id="IPR003661">
    <property type="entry name" value="HisK_dim/P_dom"/>
</dbReference>
<dbReference type="PROSITE" id="PS50110">
    <property type="entry name" value="RESPONSE_REGULATORY"/>
    <property type="match status" value="1"/>
</dbReference>
<protein>
    <recommendedName>
        <fullName evidence="2">histidine kinase</fullName>
        <ecNumber evidence="2">2.7.13.3</ecNumber>
    </recommendedName>
</protein>
<dbReference type="Gene3D" id="1.10.287.130">
    <property type="match status" value="1"/>
</dbReference>
<dbReference type="GO" id="GO:0005886">
    <property type="term" value="C:plasma membrane"/>
    <property type="evidence" value="ECO:0007669"/>
    <property type="project" value="TreeGrafter"/>
</dbReference>
<feature type="transmembrane region" description="Helical" evidence="7">
    <location>
        <begin position="137"/>
        <end position="155"/>
    </location>
</feature>
<feature type="transmembrane region" description="Helical" evidence="7">
    <location>
        <begin position="17"/>
        <end position="39"/>
    </location>
</feature>
<dbReference type="SMART" id="SM00388">
    <property type="entry name" value="HisKA"/>
    <property type="match status" value="1"/>
</dbReference>
<dbReference type="InterPro" id="IPR036890">
    <property type="entry name" value="HATPase_C_sf"/>
</dbReference>
<dbReference type="RefSeq" id="WP_009518911.1">
    <property type="nucleotide sequence ID" value="NZ_CCAE010000014.1"/>
</dbReference>
<dbReference type="Pfam" id="PF00072">
    <property type="entry name" value="Response_reg"/>
    <property type="match status" value="1"/>
</dbReference>
<keyword evidence="4" id="KW-0808">Transferase</keyword>
<dbReference type="InterPro" id="IPR011006">
    <property type="entry name" value="CheY-like_superfamily"/>
</dbReference>
<keyword evidence="11" id="KW-1185">Reference proteome</keyword>